<evidence type="ECO:0000313" key="3">
    <source>
        <dbReference type="Proteomes" id="UP000325291"/>
    </source>
</evidence>
<proteinExistence type="predicted"/>
<comment type="caution">
    <text evidence="2">The sequence shown here is derived from an EMBL/GenBank/DDBJ whole genome shotgun (WGS) entry which is preliminary data.</text>
</comment>
<evidence type="ECO:0000313" key="2">
    <source>
        <dbReference type="EMBL" id="KAA0909493.1"/>
    </source>
</evidence>
<dbReference type="AlphaFoldDB" id="A0A5A9YX01"/>
<gene>
    <name evidence="2" type="ORF">FLO80_21350</name>
</gene>
<dbReference type="EMBL" id="VINQ01000037">
    <property type="protein sequence ID" value="KAA0909493.1"/>
    <property type="molecule type" value="Genomic_DNA"/>
</dbReference>
<organism evidence="2 3">
    <name type="scientific">Aquicoccus porphyridii</name>
    <dbReference type="NCBI Taxonomy" id="1852029"/>
    <lineage>
        <taxon>Bacteria</taxon>
        <taxon>Pseudomonadati</taxon>
        <taxon>Pseudomonadota</taxon>
        <taxon>Alphaproteobacteria</taxon>
        <taxon>Rhodobacterales</taxon>
        <taxon>Paracoccaceae</taxon>
        <taxon>Aquicoccus</taxon>
    </lineage>
</organism>
<sequence>MRQNEPTLMAPLPPARADFRAIHAGHASNEARIAALIAANMARLYDHLMGAGITHVAASFICDDDTCLITSIAAFADDTRVACPDLDIPYVDLDPDTPGDALHRLPLSDAITRLACDVLQDLRAASGTTLAADGSLSLDAAARANLLDYNPHPTGAR</sequence>
<protein>
    <recommendedName>
        <fullName evidence="1">DUF6878 domain-containing protein</fullName>
    </recommendedName>
</protein>
<feature type="domain" description="DUF6878" evidence="1">
    <location>
        <begin position="36"/>
        <end position="151"/>
    </location>
</feature>
<dbReference type="Proteomes" id="UP000325291">
    <property type="component" value="Unassembled WGS sequence"/>
</dbReference>
<reference evidence="2 3" key="1">
    <citation type="submission" date="2019-07" db="EMBL/GenBank/DDBJ databases">
        <title>Aquicoccus porphyridii gen. nov., sp. nov., isolated from a small marine red alga, Porphyridium marinum.</title>
        <authorList>
            <person name="Liu L."/>
        </authorList>
    </citation>
    <scope>NUCLEOTIDE SEQUENCE [LARGE SCALE GENOMIC DNA]</scope>
    <source>
        <strain evidence="2 3">L1 8-17</strain>
    </source>
</reference>
<dbReference type="Pfam" id="PF21798">
    <property type="entry name" value="DUF6878"/>
    <property type="match status" value="1"/>
</dbReference>
<keyword evidence="3" id="KW-1185">Reference proteome</keyword>
<dbReference type="RefSeq" id="WP_111369425.1">
    <property type="nucleotide sequence ID" value="NZ_VINQ01000037.1"/>
</dbReference>
<accession>A0A5A9YX01</accession>
<dbReference type="InterPro" id="IPR049243">
    <property type="entry name" value="DUF6878"/>
</dbReference>
<evidence type="ECO:0000259" key="1">
    <source>
        <dbReference type="Pfam" id="PF21798"/>
    </source>
</evidence>
<name>A0A5A9YX01_9RHOB</name>